<evidence type="ECO:0000313" key="4">
    <source>
        <dbReference type="EMBL" id="TPX54153.1"/>
    </source>
</evidence>
<dbReference type="PANTHER" id="PTHR19305:SF9">
    <property type="entry name" value="SYNAPTOSOMAL-ASSOCIATED PROTEIN 29"/>
    <property type="match status" value="1"/>
</dbReference>
<dbReference type="GO" id="GO:0019905">
    <property type="term" value="F:syntaxin binding"/>
    <property type="evidence" value="ECO:0007669"/>
    <property type="project" value="TreeGrafter"/>
</dbReference>
<proteinExistence type="inferred from homology"/>
<feature type="region of interest" description="Disordered" evidence="2">
    <location>
        <begin position="200"/>
        <end position="225"/>
    </location>
</feature>
<reference evidence="4 5" key="1">
    <citation type="journal article" date="2019" name="Sci. Rep.">
        <title>Comparative genomics of chytrid fungi reveal insights into the obligate biotrophic and pathogenic lifestyle of Synchytrium endobioticum.</title>
        <authorList>
            <person name="van de Vossenberg B.T.L.H."/>
            <person name="Warris S."/>
            <person name="Nguyen H.D.T."/>
            <person name="van Gent-Pelzer M.P.E."/>
            <person name="Joly D.L."/>
            <person name="van de Geest H.C."/>
            <person name="Bonants P.J.M."/>
            <person name="Smith D.S."/>
            <person name="Levesque C.A."/>
            <person name="van der Lee T.A.J."/>
        </authorList>
    </citation>
    <scope>NUCLEOTIDE SEQUENCE [LARGE SCALE GENOMIC DNA]</scope>
    <source>
        <strain evidence="4 5">CBS 809.83</strain>
    </source>
</reference>
<dbReference type="PROSITE" id="PS50192">
    <property type="entry name" value="T_SNARE"/>
    <property type="match status" value="1"/>
</dbReference>
<name>A0A507DR35_9FUNG</name>
<keyword evidence="5" id="KW-1185">Reference proteome</keyword>
<dbReference type="GO" id="GO:0005484">
    <property type="term" value="F:SNAP receptor activity"/>
    <property type="evidence" value="ECO:0007669"/>
    <property type="project" value="TreeGrafter"/>
</dbReference>
<feature type="compositionally biased region" description="Basic and acidic residues" evidence="2">
    <location>
        <begin position="203"/>
        <end position="225"/>
    </location>
</feature>
<feature type="compositionally biased region" description="Basic and acidic residues" evidence="2">
    <location>
        <begin position="10"/>
        <end position="30"/>
    </location>
</feature>
<feature type="domain" description="T-SNARE coiled-coil homology" evidence="3">
    <location>
        <begin position="260"/>
        <end position="322"/>
    </location>
</feature>
<feature type="region of interest" description="Disordered" evidence="2">
    <location>
        <begin position="1"/>
        <end position="99"/>
    </location>
</feature>
<evidence type="ECO:0000256" key="1">
    <source>
        <dbReference type="ARBA" id="ARBA00009480"/>
    </source>
</evidence>
<dbReference type="GO" id="GO:0006887">
    <property type="term" value="P:exocytosis"/>
    <property type="evidence" value="ECO:0007669"/>
    <property type="project" value="TreeGrafter"/>
</dbReference>
<dbReference type="GO" id="GO:0031201">
    <property type="term" value="C:SNARE complex"/>
    <property type="evidence" value="ECO:0007669"/>
    <property type="project" value="TreeGrafter"/>
</dbReference>
<feature type="region of interest" description="Disordered" evidence="2">
    <location>
        <begin position="241"/>
        <end position="263"/>
    </location>
</feature>
<protein>
    <recommendedName>
        <fullName evidence="3">t-SNARE coiled-coil homology domain-containing protein</fullName>
    </recommendedName>
</protein>
<evidence type="ECO:0000256" key="2">
    <source>
        <dbReference type="SAM" id="MobiDB-lite"/>
    </source>
</evidence>
<dbReference type="SMART" id="SM00397">
    <property type="entry name" value="t_SNARE"/>
    <property type="match status" value="2"/>
</dbReference>
<dbReference type="STRING" id="109895.A0A507DR35"/>
<dbReference type="SUPFAM" id="SSF58038">
    <property type="entry name" value="SNARE fusion complex"/>
    <property type="match status" value="2"/>
</dbReference>
<comment type="caution">
    <text evidence="4">The sequence shown here is derived from an EMBL/GenBank/DDBJ whole genome shotgun (WGS) entry which is preliminary data.</text>
</comment>
<sequence>MDYNGSSYGRDSRYDQKHNYGDSYDNDRRYQQPVAPSRSTSHQPHNDPYNDRQDKYADEHYDIYDNQPPAGAGGGNKWTAAAQAAEQHQGNGPTTGYRSWETVDEEPEDYDNGEWLDRKTKKVQNDSLLSTRRAVSRLHEADNLATQNMQKLSHQSEQLYKSEARLESAQSHVKVSDAKADHLKSLNRFFMLPSFGSKKAKKREANAKRENEERMLREDEGRAGEHDRAVRLGRVEEIQKRDFKSSHSGAYTTPEGIERDDTEQEIDANLDQLSSGLAKLKMMGQVMNTELDAQRGQVNRIMDRSDITNERLNVTTGKVKRMLN</sequence>
<organism evidence="4 5">
    <name type="scientific">Powellomyces hirtus</name>
    <dbReference type="NCBI Taxonomy" id="109895"/>
    <lineage>
        <taxon>Eukaryota</taxon>
        <taxon>Fungi</taxon>
        <taxon>Fungi incertae sedis</taxon>
        <taxon>Chytridiomycota</taxon>
        <taxon>Chytridiomycota incertae sedis</taxon>
        <taxon>Chytridiomycetes</taxon>
        <taxon>Spizellomycetales</taxon>
        <taxon>Powellomycetaceae</taxon>
        <taxon>Powellomyces</taxon>
    </lineage>
</organism>
<dbReference type="PANTHER" id="PTHR19305">
    <property type="entry name" value="SYNAPTOSOMAL ASSOCIATED PROTEIN"/>
    <property type="match status" value="1"/>
</dbReference>
<dbReference type="Proteomes" id="UP000318582">
    <property type="component" value="Unassembled WGS sequence"/>
</dbReference>
<dbReference type="GO" id="GO:0005886">
    <property type="term" value="C:plasma membrane"/>
    <property type="evidence" value="ECO:0007669"/>
    <property type="project" value="TreeGrafter"/>
</dbReference>
<dbReference type="Gene3D" id="1.20.5.110">
    <property type="match status" value="2"/>
</dbReference>
<feature type="compositionally biased region" description="Polar residues" evidence="2">
    <location>
        <begin position="86"/>
        <end position="97"/>
    </location>
</feature>
<dbReference type="GO" id="GO:0006906">
    <property type="term" value="P:vesicle fusion"/>
    <property type="evidence" value="ECO:0007669"/>
    <property type="project" value="TreeGrafter"/>
</dbReference>
<accession>A0A507DR35</accession>
<gene>
    <name evidence="4" type="ORF">PhCBS80983_g06019</name>
</gene>
<dbReference type="EMBL" id="QEAQ01000167">
    <property type="protein sequence ID" value="TPX54153.1"/>
    <property type="molecule type" value="Genomic_DNA"/>
</dbReference>
<evidence type="ECO:0000259" key="3">
    <source>
        <dbReference type="PROSITE" id="PS50192"/>
    </source>
</evidence>
<feature type="compositionally biased region" description="Basic and acidic residues" evidence="2">
    <location>
        <begin position="44"/>
        <end position="63"/>
    </location>
</feature>
<evidence type="ECO:0000313" key="5">
    <source>
        <dbReference type="Proteomes" id="UP000318582"/>
    </source>
</evidence>
<comment type="similarity">
    <text evidence="1">Belongs to the SNAP-25 family.</text>
</comment>
<dbReference type="AlphaFoldDB" id="A0A507DR35"/>
<dbReference type="InterPro" id="IPR000727">
    <property type="entry name" value="T_SNARE_dom"/>
</dbReference>